<dbReference type="Proteomes" id="UP000765802">
    <property type="component" value="Unassembled WGS sequence"/>
</dbReference>
<sequence>MELNKTIQHYFHQPALESVSLSELEKAVQRYPYSAALQFLLLKKMQQEKDPGFDRQFAVASLYYSNPWLLRDLLQASPHPSQQSVHTGFEQVVTQKSTASSGTIEIVEETVPEAIEEQPLAPETGLTKPEINEEAAFPEVLPTWPPVEEAETVVAETKAETLAEIDQVSAEKPEETAEITATPASVKEMEPKPEPRPETPEESELRTELLMKESPIRIPSLRDLSPQTDELPIFEPYHTIDYFASQGIKLSHEMPVNDKLGRQMKSFTEWIRTMKKLPQSQIERQLLIAATGENIVAMAAGSVKMKDVVTETMAEVLVKQGNIAKAIDLYNKLSLAHPDKSAYFATRIEQLKHS</sequence>
<feature type="compositionally biased region" description="Basic and acidic residues" evidence="1">
    <location>
        <begin position="187"/>
        <end position="206"/>
    </location>
</feature>
<name>A0ABR7M4F8_9BACT</name>
<protein>
    <recommendedName>
        <fullName evidence="4">Tetratricopeptide repeat protein</fullName>
    </recommendedName>
</protein>
<keyword evidence="3" id="KW-1185">Reference proteome</keyword>
<dbReference type="EMBL" id="MBUA01000001">
    <property type="protein sequence ID" value="MBC6489897.1"/>
    <property type="molecule type" value="Genomic_DNA"/>
</dbReference>
<gene>
    <name evidence="2" type="ORF">BC349_02885</name>
</gene>
<evidence type="ECO:0000313" key="2">
    <source>
        <dbReference type="EMBL" id="MBC6489897.1"/>
    </source>
</evidence>
<evidence type="ECO:0008006" key="4">
    <source>
        <dbReference type="Google" id="ProtNLM"/>
    </source>
</evidence>
<accession>A0ABR7M4F8</accession>
<feature type="region of interest" description="Disordered" evidence="1">
    <location>
        <begin position="168"/>
        <end position="206"/>
    </location>
</feature>
<dbReference type="RefSeq" id="WP_187255232.1">
    <property type="nucleotide sequence ID" value="NZ_JBHULF010000006.1"/>
</dbReference>
<comment type="caution">
    <text evidence="2">The sequence shown here is derived from an EMBL/GenBank/DDBJ whole genome shotgun (WGS) entry which is preliminary data.</text>
</comment>
<evidence type="ECO:0000313" key="3">
    <source>
        <dbReference type="Proteomes" id="UP000765802"/>
    </source>
</evidence>
<proteinExistence type="predicted"/>
<organism evidence="2 3">
    <name type="scientific">Flavihumibacter stibioxidans</name>
    <dbReference type="NCBI Taxonomy" id="1834163"/>
    <lineage>
        <taxon>Bacteria</taxon>
        <taxon>Pseudomonadati</taxon>
        <taxon>Bacteroidota</taxon>
        <taxon>Chitinophagia</taxon>
        <taxon>Chitinophagales</taxon>
        <taxon>Chitinophagaceae</taxon>
        <taxon>Flavihumibacter</taxon>
    </lineage>
</organism>
<evidence type="ECO:0000256" key="1">
    <source>
        <dbReference type="SAM" id="MobiDB-lite"/>
    </source>
</evidence>
<reference evidence="2 3" key="1">
    <citation type="submission" date="2016-07" db="EMBL/GenBank/DDBJ databases">
        <title>Genome analysis of Flavihumibacter stibioxidans YS-17.</title>
        <authorList>
            <person name="Shi K."/>
            <person name="Han Y."/>
            <person name="Wang G."/>
        </authorList>
    </citation>
    <scope>NUCLEOTIDE SEQUENCE [LARGE SCALE GENOMIC DNA]</scope>
    <source>
        <strain evidence="2 3">YS-17</strain>
    </source>
</reference>